<gene>
    <name evidence="4" type="ORF">ACJMK2_026087</name>
    <name evidence="5" type="ORF">ACJMK2_026217</name>
</gene>
<evidence type="ECO:0000259" key="3">
    <source>
        <dbReference type="PROSITE" id="PS50102"/>
    </source>
</evidence>
<feature type="domain" description="RRM" evidence="3">
    <location>
        <begin position="198"/>
        <end position="277"/>
    </location>
</feature>
<sequence length="463" mass="53686">MSQTSYCHSFTKIYESSKPFYVNWEMSDYKVELGSDEEVNYHTGKQILRMEQFDSDGTLKESSDLQKMQNNGIDESVAVELLRFFKIENISFDNLDEAARDAIKGFSLNDVNLMISLVLNSDVEFVVNRSAYLIYQMEIFIRNKSSYNDLSGSLPGPDKEKLRAIVTETGYPLDIIPGHRRYGGPPPNYEGRPPPHGHELSVSGISKDWFEDKLVPLFQKYGKLYEIRLPINTQTGYNNRYCFVSYCKKKDADLARGMVQTVAIRPGKTLRANISNTKSCLYVESIPRDLSEFELQYEFEKITPGIYKVIVINTPEMLKFDFEYNKGFCFIEYDDHKQALAAKTNLERGWYSLFGYDIIVDWAELQDEPDEEEFMAKVKIVYVDNLSIYTRLETVKIWFERYGKVEKVHLGQGCAFVYFEKREDALAAIQAMNGRVYGRYHIRCFLSKSHNSSGKQREKPIMY</sequence>
<dbReference type="PANTHER" id="PTHR21245">
    <property type="entry name" value="HETEROGENEOUS NUCLEAR RIBONUCLEOPROTEIN"/>
    <property type="match status" value="1"/>
</dbReference>
<proteinExistence type="predicted"/>
<accession>A0ABD3XIH6</accession>
<evidence type="ECO:0000313" key="4">
    <source>
        <dbReference type="EMBL" id="KAL3886064.1"/>
    </source>
</evidence>
<dbReference type="GO" id="GO:0003723">
    <property type="term" value="F:RNA binding"/>
    <property type="evidence" value="ECO:0007669"/>
    <property type="project" value="UniProtKB-UniRule"/>
</dbReference>
<feature type="domain" description="RRM" evidence="3">
    <location>
        <begin position="379"/>
        <end position="449"/>
    </location>
</feature>
<organism evidence="4 6">
    <name type="scientific">Sinanodonta woodiana</name>
    <name type="common">Chinese pond mussel</name>
    <name type="synonym">Anodonta woodiana</name>
    <dbReference type="NCBI Taxonomy" id="1069815"/>
    <lineage>
        <taxon>Eukaryota</taxon>
        <taxon>Metazoa</taxon>
        <taxon>Spiralia</taxon>
        <taxon>Lophotrochozoa</taxon>
        <taxon>Mollusca</taxon>
        <taxon>Bivalvia</taxon>
        <taxon>Autobranchia</taxon>
        <taxon>Heteroconchia</taxon>
        <taxon>Palaeoheterodonta</taxon>
        <taxon>Unionida</taxon>
        <taxon>Unionoidea</taxon>
        <taxon>Unionidae</taxon>
        <taxon>Unioninae</taxon>
        <taxon>Sinanodonta</taxon>
    </lineage>
</organism>
<protein>
    <recommendedName>
        <fullName evidence="3">RRM domain-containing protein</fullName>
    </recommendedName>
</protein>
<dbReference type="AlphaFoldDB" id="A0ABD3XIH6"/>
<dbReference type="SUPFAM" id="SSF54928">
    <property type="entry name" value="RNA-binding domain, RBD"/>
    <property type="match status" value="2"/>
</dbReference>
<dbReference type="EMBL" id="JBJQND010000002">
    <property type="protein sequence ID" value="KAL3886064.1"/>
    <property type="molecule type" value="Genomic_DNA"/>
</dbReference>
<keyword evidence="6" id="KW-1185">Reference proteome</keyword>
<evidence type="ECO:0000313" key="6">
    <source>
        <dbReference type="Proteomes" id="UP001634394"/>
    </source>
</evidence>
<dbReference type="EMBL" id="JBJQND010000002">
    <property type="protein sequence ID" value="KAL3886208.1"/>
    <property type="molecule type" value="Genomic_DNA"/>
</dbReference>
<dbReference type="SMART" id="SM00360">
    <property type="entry name" value="RRM"/>
    <property type="match status" value="3"/>
</dbReference>
<evidence type="ECO:0000256" key="1">
    <source>
        <dbReference type="ARBA" id="ARBA00022884"/>
    </source>
</evidence>
<feature type="domain" description="RRM" evidence="3">
    <location>
        <begin position="279"/>
        <end position="365"/>
    </location>
</feature>
<evidence type="ECO:0000256" key="2">
    <source>
        <dbReference type="PROSITE-ProRule" id="PRU00176"/>
    </source>
</evidence>
<dbReference type="Proteomes" id="UP001634394">
    <property type="component" value="Unassembled WGS sequence"/>
</dbReference>
<dbReference type="Pfam" id="PF00076">
    <property type="entry name" value="RRM_1"/>
    <property type="match status" value="3"/>
</dbReference>
<dbReference type="InterPro" id="IPR012677">
    <property type="entry name" value="Nucleotide-bd_a/b_plait_sf"/>
</dbReference>
<dbReference type="Gene3D" id="3.30.70.330">
    <property type="match status" value="3"/>
</dbReference>
<keyword evidence="1 2" id="KW-0694">RNA-binding</keyword>
<reference evidence="4 6" key="1">
    <citation type="submission" date="2024-11" db="EMBL/GenBank/DDBJ databases">
        <title>Chromosome-level genome assembly of the freshwater bivalve Anodonta woodiana.</title>
        <authorList>
            <person name="Chen X."/>
        </authorList>
    </citation>
    <scope>NUCLEOTIDE SEQUENCE [LARGE SCALE GENOMIC DNA]</scope>
    <source>
        <strain evidence="4">MN2024</strain>
        <tissue evidence="4">Gills</tissue>
    </source>
</reference>
<dbReference type="PROSITE" id="PS50102">
    <property type="entry name" value="RRM"/>
    <property type="match status" value="3"/>
</dbReference>
<name>A0ABD3XIH6_SINWO</name>
<dbReference type="InterPro" id="IPR000504">
    <property type="entry name" value="RRM_dom"/>
</dbReference>
<comment type="caution">
    <text evidence="4">The sequence shown here is derived from an EMBL/GenBank/DDBJ whole genome shotgun (WGS) entry which is preliminary data.</text>
</comment>
<dbReference type="InterPro" id="IPR035979">
    <property type="entry name" value="RBD_domain_sf"/>
</dbReference>
<evidence type="ECO:0000313" key="5">
    <source>
        <dbReference type="EMBL" id="KAL3886208.1"/>
    </source>
</evidence>